<keyword evidence="9 22" id="KW-0812">Transmembrane</keyword>
<dbReference type="EMBL" id="RJKX01000018">
    <property type="protein sequence ID" value="ROP81345.1"/>
    <property type="molecule type" value="Genomic_DNA"/>
</dbReference>
<dbReference type="Pfam" id="PF14715">
    <property type="entry name" value="FixP_N"/>
    <property type="match status" value="1"/>
</dbReference>
<evidence type="ECO:0000256" key="19">
    <source>
        <dbReference type="PIRNR" id="PIRNR000006"/>
    </source>
</evidence>
<evidence type="ECO:0000256" key="3">
    <source>
        <dbReference type="ARBA" id="ARBA00006113"/>
    </source>
</evidence>
<keyword evidence="25" id="KW-1185">Reference proteome</keyword>
<name>A0A3N1KVK0_9PROT</name>
<dbReference type="AlphaFoldDB" id="A0A3N1KVK0"/>
<keyword evidence="8 19" id="KW-0679">Respiratory chain</keyword>
<dbReference type="PROSITE" id="PS51007">
    <property type="entry name" value="CYTC"/>
    <property type="match status" value="2"/>
</dbReference>
<feature type="domain" description="Cytochrome c" evidence="23">
    <location>
        <begin position="105"/>
        <end position="195"/>
    </location>
</feature>
<gene>
    <name evidence="24" type="ORF">EDC65_5202</name>
</gene>
<evidence type="ECO:0000256" key="18">
    <source>
        <dbReference type="ARBA" id="ARBA00023136"/>
    </source>
</evidence>
<evidence type="ECO:0000313" key="24">
    <source>
        <dbReference type="EMBL" id="ROP81345.1"/>
    </source>
</evidence>
<dbReference type="GO" id="GO:0006119">
    <property type="term" value="P:oxidative phosphorylation"/>
    <property type="evidence" value="ECO:0007669"/>
    <property type="project" value="UniProtKB-UniPathway"/>
</dbReference>
<dbReference type="InterPro" id="IPR008168">
    <property type="entry name" value="Cyt_C_IC"/>
</dbReference>
<dbReference type="InterPro" id="IPR009056">
    <property type="entry name" value="Cyt_c-like_dom"/>
</dbReference>
<feature type="transmembrane region" description="Helical" evidence="22">
    <location>
        <begin position="33"/>
        <end position="52"/>
    </location>
</feature>
<dbReference type="SUPFAM" id="SSF46626">
    <property type="entry name" value="Cytochrome c"/>
    <property type="match status" value="2"/>
</dbReference>
<comment type="similarity">
    <text evidence="3 19">Belongs to the CcoP / FixP family.</text>
</comment>
<dbReference type="InterPro" id="IPR050597">
    <property type="entry name" value="Cytochrome_c_Oxidase_Subunit"/>
</dbReference>
<dbReference type="GO" id="GO:0005886">
    <property type="term" value="C:plasma membrane"/>
    <property type="evidence" value="ECO:0007669"/>
    <property type="project" value="UniProtKB-SubCell"/>
</dbReference>
<keyword evidence="15 19" id="KW-0560">Oxidoreductase</keyword>
<dbReference type="GO" id="GO:0005506">
    <property type="term" value="F:iron ion binding"/>
    <property type="evidence" value="ECO:0007669"/>
    <property type="project" value="InterPro"/>
</dbReference>
<dbReference type="Pfam" id="PF13442">
    <property type="entry name" value="Cytochrome_CBB3"/>
    <property type="match status" value="1"/>
</dbReference>
<comment type="pathway">
    <text evidence="2 19">Energy metabolism; oxidative phosphorylation.</text>
</comment>
<feature type="binding site" description="covalent" evidence="21">
    <location>
        <position position="121"/>
    </location>
    <ligand>
        <name>heme c</name>
        <dbReference type="ChEBI" id="CHEBI:61717"/>
        <label>1</label>
    </ligand>
</feature>
<reference evidence="24 25" key="1">
    <citation type="submission" date="2018-11" db="EMBL/GenBank/DDBJ databases">
        <title>Genomic Encyclopedia of Type Strains, Phase IV (KMG-IV): sequencing the most valuable type-strain genomes for metagenomic binning, comparative biology and taxonomic classification.</title>
        <authorList>
            <person name="Goeker M."/>
        </authorList>
    </citation>
    <scope>NUCLEOTIDE SEQUENCE [LARGE SCALE GENOMIC DNA]</scope>
    <source>
        <strain evidence="24 25">DSM 5900</strain>
    </source>
</reference>
<evidence type="ECO:0000256" key="8">
    <source>
        <dbReference type="ARBA" id="ARBA00022660"/>
    </source>
</evidence>
<keyword evidence="6 19" id="KW-0997">Cell inner membrane</keyword>
<dbReference type="InterPro" id="IPR036909">
    <property type="entry name" value="Cyt_c-like_dom_sf"/>
</dbReference>
<evidence type="ECO:0000256" key="4">
    <source>
        <dbReference type="ARBA" id="ARBA00022448"/>
    </source>
</evidence>
<dbReference type="OrthoDB" id="9811281at2"/>
<feature type="binding site" description="axial binding residue" evidence="20">
    <location>
        <position position="122"/>
    </location>
    <ligand>
        <name>heme c</name>
        <dbReference type="ChEBI" id="CHEBI:61717"/>
        <label>1</label>
    </ligand>
    <ligandPart>
        <name>Fe</name>
        <dbReference type="ChEBI" id="CHEBI:18248"/>
    </ligandPart>
</feature>
<feature type="binding site" description="axial binding residue" evidence="20">
    <location>
        <position position="260"/>
    </location>
    <ligand>
        <name>heme c</name>
        <dbReference type="ChEBI" id="CHEBI:61717"/>
        <label>1</label>
    </ligand>
    <ligandPart>
        <name>Fe</name>
        <dbReference type="ChEBI" id="CHEBI:18248"/>
    </ligandPart>
</feature>
<organism evidence="24 25">
    <name type="scientific">Stella humosa</name>
    <dbReference type="NCBI Taxonomy" id="94"/>
    <lineage>
        <taxon>Bacteria</taxon>
        <taxon>Pseudomonadati</taxon>
        <taxon>Pseudomonadota</taxon>
        <taxon>Alphaproteobacteria</taxon>
        <taxon>Rhodospirillales</taxon>
        <taxon>Stellaceae</taxon>
        <taxon>Stella</taxon>
    </lineage>
</organism>
<dbReference type="UniPathway" id="UPA00705"/>
<comment type="caution">
    <text evidence="24">The sequence shown here is derived from an EMBL/GenBank/DDBJ whole genome shotgun (WGS) entry which is preliminary data.</text>
</comment>
<evidence type="ECO:0000259" key="23">
    <source>
        <dbReference type="PROSITE" id="PS51007"/>
    </source>
</evidence>
<keyword evidence="13 19" id="KW-0249">Electron transport</keyword>
<evidence type="ECO:0000256" key="11">
    <source>
        <dbReference type="ARBA" id="ARBA00022737"/>
    </source>
</evidence>
<feature type="binding site" description="covalent" evidence="21">
    <location>
        <position position="215"/>
    </location>
    <ligand>
        <name>heme c</name>
        <dbReference type="ChEBI" id="CHEBI:61717"/>
        <label>2</label>
    </ligand>
</feature>
<evidence type="ECO:0000256" key="17">
    <source>
        <dbReference type="ARBA" id="ARBA00023065"/>
    </source>
</evidence>
<evidence type="ECO:0000256" key="14">
    <source>
        <dbReference type="ARBA" id="ARBA00022989"/>
    </source>
</evidence>
<feature type="binding site" description="axial binding residue" evidence="20">
    <location>
        <position position="219"/>
    </location>
    <ligand>
        <name>heme c</name>
        <dbReference type="ChEBI" id="CHEBI:61717"/>
        <label>2</label>
    </ligand>
    <ligandPart>
        <name>Fe</name>
        <dbReference type="ChEBI" id="CHEBI:18248"/>
    </ligandPart>
</feature>
<feature type="binding site" description="covalent" evidence="21">
    <location>
        <position position="118"/>
    </location>
    <ligand>
        <name>heme c</name>
        <dbReference type="ChEBI" id="CHEBI:61717"/>
        <label>1</label>
    </ligand>
</feature>
<keyword evidence="18 19" id="KW-0472">Membrane</keyword>
<keyword evidence="11" id="KW-0677">Repeat</keyword>
<comment type="subcellular location">
    <subcellularLocation>
        <location evidence="1 19">Cell inner membrane</location>
    </subcellularLocation>
</comment>
<evidence type="ECO:0000256" key="1">
    <source>
        <dbReference type="ARBA" id="ARBA00004533"/>
    </source>
</evidence>
<evidence type="ECO:0000256" key="16">
    <source>
        <dbReference type="ARBA" id="ARBA00023004"/>
    </source>
</evidence>
<evidence type="ECO:0000256" key="20">
    <source>
        <dbReference type="PIRSR" id="PIRSR000006-1"/>
    </source>
</evidence>
<dbReference type="InterPro" id="IPR004678">
    <property type="entry name" value="Cyt_c_oxidase_cbb3_su3"/>
</dbReference>
<evidence type="ECO:0000256" key="13">
    <source>
        <dbReference type="ARBA" id="ARBA00022982"/>
    </source>
</evidence>
<accession>A0A3N1KVK0</accession>
<proteinExistence type="inferred from homology"/>
<dbReference type="Gene3D" id="1.10.760.10">
    <property type="entry name" value="Cytochrome c-like domain"/>
    <property type="match status" value="2"/>
</dbReference>
<comment type="cofactor">
    <cofactor evidence="19 21">
        <name>heme c</name>
        <dbReference type="ChEBI" id="CHEBI:61717"/>
    </cofactor>
    <text evidence="19 21">Binds 2 heme C groups per subunit.</text>
</comment>
<evidence type="ECO:0000256" key="6">
    <source>
        <dbReference type="ARBA" id="ARBA00022519"/>
    </source>
</evidence>
<dbReference type="Pfam" id="PF00034">
    <property type="entry name" value="Cytochrom_C"/>
    <property type="match status" value="1"/>
</dbReference>
<evidence type="ECO:0000256" key="12">
    <source>
        <dbReference type="ARBA" id="ARBA00022781"/>
    </source>
</evidence>
<keyword evidence="10 19" id="KW-0479">Metal-binding</keyword>
<evidence type="ECO:0000256" key="10">
    <source>
        <dbReference type="ARBA" id="ARBA00022723"/>
    </source>
</evidence>
<dbReference type="PANTHER" id="PTHR33751">
    <property type="entry name" value="CBB3-TYPE CYTOCHROME C OXIDASE SUBUNIT FIXP"/>
    <property type="match status" value="1"/>
</dbReference>
<dbReference type="GO" id="GO:0016491">
    <property type="term" value="F:oxidoreductase activity"/>
    <property type="evidence" value="ECO:0007669"/>
    <property type="project" value="UniProtKB-KW"/>
</dbReference>
<feature type="domain" description="Cytochrome c" evidence="23">
    <location>
        <begin position="202"/>
        <end position="283"/>
    </location>
</feature>
<dbReference type="PIRSF" id="PIRSF000006">
    <property type="entry name" value="Cbb3-Cox_fixP"/>
    <property type="match status" value="1"/>
</dbReference>
<dbReference type="RefSeq" id="WP_123695142.1">
    <property type="nucleotide sequence ID" value="NZ_AP019700.1"/>
</dbReference>
<evidence type="ECO:0000256" key="21">
    <source>
        <dbReference type="PIRSR" id="PIRSR000006-2"/>
    </source>
</evidence>
<evidence type="ECO:0000313" key="25">
    <source>
        <dbReference type="Proteomes" id="UP000278222"/>
    </source>
</evidence>
<evidence type="ECO:0000256" key="22">
    <source>
        <dbReference type="SAM" id="Phobius"/>
    </source>
</evidence>
<evidence type="ECO:0000256" key="5">
    <source>
        <dbReference type="ARBA" id="ARBA00022475"/>
    </source>
</evidence>
<keyword evidence="4 19" id="KW-0813">Transport</keyword>
<keyword evidence="17 19" id="KW-0406">Ion transport</keyword>
<sequence length="286" mass="30845">MPTKIEKDAVTGRSTTGHEWDGIKELNTPLPRWWLYVFYACIAWSVGYYVFYPSLPWVHGVLGWSRRAELAETMQAERERIRPMLERIRATPIAAVDRSPELRDFAFAGGRAAFADNCAPCHGAGGAGAKGGFPALVDDEWIWGGDLAAIERTILYGVRSSHPDTRASQMPRFGADQILTAAQIADTAEHVLSLSGRSTDGAAAARGSAIFADNCAACHGPAGRGNVELGSPDLADRIWLFGSDKAAIAHSIHLGRGGVMPAWNTRLDEATIKMLTVYVHSLGGGR</sequence>
<comment type="subunit">
    <text evidence="19">Component of the cbb3-type cytochrome c oxidase.</text>
</comment>
<feature type="binding site" description="axial binding residue" evidence="20">
    <location>
        <position position="170"/>
    </location>
    <ligand>
        <name>heme c</name>
        <dbReference type="ChEBI" id="CHEBI:61717"/>
        <label>2</label>
    </ligand>
    <ligandPart>
        <name>Fe</name>
        <dbReference type="ChEBI" id="CHEBI:18248"/>
    </ligandPart>
</feature>
<dbReference type="InterPro" id="IPR038414">
    <property type="entry name" value="CcoP_N_sf"/>
</dbReference>
<dbReference type="PRINTS" id="PR00605">
    <property type="entry name" value="CYTCHROMECIC"/>
</dbReference>
<comment type="function">
    <text evidence="19">C-type cytochrome. Part of the cbb3-type cytochrome c oxidase complex.</text>
</comment>
<dbReference type="GO" id="GO:0020037">
    <property type="term" value="F:heme binding"/>
    <property type="evidence" value="ECO:0007669"/>
    <property type="project" value="InterPro"/>
</dbReference>
<dbReference type="PANTHER" id="PTHR33751:SF1">
    <property type="entry name" value="CBB3-TYPE CYTOCHROME C OXIDASE SUBUNIT FIXP"/>
    <property type="match status" value="1"/>
</dbReference>
<dbReference type="Proteomes" id="UP000278222">
    <property type="component" value="Unassembled WGS sequence"/>
</dbReference>
<keyword evidence="12 19" id="KW-0375">Hydrogen ion transport</keyword>
<evidence type="ECO:0000256" key="9">
    <source>
        <dbReference type="ARBA" id="ARBA00022692"/>
    </source>
</evidence>
<evidence type="ECO:0000256" key="2">
    <source>
        <dbReference type="ARBA" id="ARBA00004673"/>
    </source>
</evidence>
<dbReference type="Gene3D" id="6.10.280.130">
    <property type="match status" value="1"/>
</dbReference>
<keyword evidence="14 22" id="KW-1133">Transmembrane helix</keyword>
<keyword evidence="5 19" id="KW-1003">Cell membrane</keyword>
<dbReference type="GO" id="GO:0009055">
    <property type="term" value="F:electron transfer activity"/>
    <property type="evidence" value="ECO:0007669"/>
    <property type="project" value="InterPro"/>
</dbReference>
<dbReference type="NCBIfam" id="TIGR00782">
    <property type="entry name" value="ccoP"/>
    <property type="match status" value="1"/>
</dbReference>
<dbReference type="InterPro" id="IPR032858">
    <property type="entry name" value="CcoP_N"/>
</dbReference>
<protein>
    <recommendedName>
        <fullName evidence="19">Cbb3-type cytochrome c oxidase subunit</fullName>
    </recommendedName>
</protein>
<evidence type="ECO:0000256" key="15">
    <source>
        <dbReference type="ARBA" id="ARBA00023002"/>
    </source>
</evidence>
<feature type="binding site" description="covalent" evidence="21">
    <location>
        <position position="218"/>
    </location>
    <ligand>
        <name>heme c</name>
        <dbReference type="ChEBI" id="CHEBI:61717"/>
        <label>2</label>
    </ligand>
</feature>
<keyword evidence="16 19" id="KW-0408">Iron</keyword>
<dbReference type="GO" id="GO:1902600">
    <property type="term" value="P:proton transmembrane transport"/>
    <property type="evidence" value="ECO:0007669"/>
    <property type="project" value="UniProtKB-KW"/>
</dbReference>
<keyword evidence="7 19" id="KW-0349">Heme</keyword>
<evidence type="ECO:0000256" key="7">
    <source>
        <dbReference type="ARBA" id="ARBA00022617"/>
    </source>
</evidence>